<dbReference type="EMBL" id="QOIM01000054">
    <property type="protein sequence ID" value="RCG13497.1"/>
    <property type="molecule type" value="Genomic_DNA"/>
</dbReference>
<protein>
    <submittedName>
        <fullName evidence="2">Carbohydrate ABC transporter substrate-binding protein</fullName>
    </submittedName>
</protein>
<feature type="region of interest" description="Disordered" evidence="1">
    <location>
        <begin position="1"/>
        <end position="25"/>
    </location>
</feature>
<dbReference type="PANTHER" id="PTHR43649:SF32">
    <property type="entry name" value="SUGAR BINDING SECRETED PROTEIN"/>
    <property type="match status" value="1"/>
</dbReference>
<sequence>MATIRKTSTTEKRGEGRAHAPAGRVRTTRHPLRTRPLAYGLTAVLGAAMLGGCAQDSGGSSASADGKTTVSVGVFGVFGYKQAGLYDEYEKLHPNIRIKENAIERNENYYPALLNHLSAGSGLSDIQAVEVDNINEVAGLHADKFVDMAKAEGVDKSHWLSWKWSQAKAPGGQVVGLGTDIGPMGICYRKDLFEKAGLPSERDEVGKLWKGDWSKYVETGERYMKAAPGDTAFTDGAAGLYNGAVSSYPVKYYDADGKLVYKKSKGVRESWDLAMRAVEGKMTGKLKQFDKEWDQAYANGAFASVVCPPWMLGYIKEKAGEKAADKWDVAPAPKPGNWGGSFLTVPKGGKHEKEALKLAQWLTAPKQQARLFEKQASFPSAKAAYDLPEVKGAKHPYFGDAPIGDIFAEAAEGIPTIPLGPKDGVVKTTISDIGILQVEQQGKSPEEGWNAAVKKIDDVVEN</sequence>
<feature type="compositionally biased region" description="Basic and acidic residues" evidence="1">
    <location>
        <begin position="8"/>
        <end position="18"/>
    </location>
</feature>
<dbReference type="Gene3D" id="3.40.190.10">
    <property type="entry name" value="Periplasmic binding protein-like II"/>
    <property type="match status" value="1"/>
</dbReference>
<dbReference type="SUPFAM" id="SSF53850">
    <property type="entry name" value="Periplasmic binding protein-like II"/>
    <property type="match status" value="1"/>
</dbReference>
<comment type="caution">
    <text evidence="2">The sequence shown here is derived from an EMBL/GenBank/DDBJ whole genome shotgun (WGS) entry which is preliminary data.</text>
</comment>
<evidence type="ECO:0000313" key="3">
    <source>
        <dbReference type="Proteomes" id="UP000253507"/>
    </source>
</evidence>
<dbReference type="PANTHER" id="PTHR43649">
    <property type="entry name" value="ARABINOSE-BINDING PROTEIN-RELATED"/>
    <property type="match status" value="1"/>
</dbReference>
<dbReference type="Pfam" id="PF13416">
    <property type="entry name" value="SBP_bac_8"/>
    <property type="match status" value="1"/>
</dbReference>
<dbReference type="OrthoDB" id="3226017at2"/>
<evidence type="ECO:0000256" key="1">
    <source>
        <dbReference type="SAM" id="MobiDB-lite"/>
    </source>
</evidence>
<dbReference type="Proteomes" id="UP000253507">
    <property type="component" value="Unassembled WGS sequence"/>
</dbReference>
<keyword evidence="3" id="KW-1185">Reference proteome</keyword>
<evidence type="ECO:0000313" key="2">
    <source>
        <dbReference type="EMBL" id="RCG13497.1"/>
    </source>
</evidence>
<dbReference type="AlphaFoldDB" id="A0A367E7X0"/>
<name>A0A367E7X0_9ACTN</name>
<reference evidence="2 3" key="1">
    <citation type="submission" date="2018-06" db="EMBL/GenBank/DDBJ databases">
        <title>Streptomyces reniochalinae sp. nov. and Streptomyces diacarnus sp. nov. from marine sponges.</title>
        <authorList>
            <person name="Li L."/>
        </authorList>
    </citation>
    <scope>NUCLEOTIDE SEQUENCE [LARGE SCALE GENOMIC DNA]</scope>
    <source>
        <strain evidence="2 3">LHW50302</strain>
    </source>
</reference>
<dbReference type="InterPro" id="IPR006059">
    <property type="entry name" value="SBP"/>
</dbReference>
<gene>
    <name evidence="2" type="ORF">DQ392_32130</name>
</gene>
<organism evidence="2 3">
    <name type="scientific">Streptomyces reniochalinae</name>
    <dbReference type="NCBI Taxonomy" id="2250578"/>
    <lineage>
        <taxon>Bacteria</taxon>
        <taxon>Bacillati</taxon>
        <taxon>Actinomycetota</taxon>
        <taxon>Actinomycetes</taxon>
        <taxon>Kitasatosporales</taxon>
        <taxon>Streptomycetaceae</taxon>
        <taxon>Streptomyces</taxon>
    </lineage>
</organism>
<accession>A0A367E7X0</accession>
<dbReference type="InterPro" id="IPR050490">
    <property type="entry name" value="Bact_solute-bd_prot1"/>
</dbReference>
<dbReference type="RefSeq" id="WP_114019236.1">
    <property type="nucleotide sequence ID" value="NZ_QOIM01000054.1"/>
</dbReference>
<proteinExistence type="predicted"/>